<dbReference type="OMA" id="QWNRSHG"/>
<reference evidence="1 2" key="1">
    <citation type="submission" date="2016-06" db="EMBL/GenBank/DDBJ databases">
        <title>Genome of Rhinopithecus bieti.</title>
        <authorList>
            <person name="Wu"/>
            <person name="C.-I. and Zhang"/>
            <person name="Y."/>
        </authorList>
    </citation>
    <scope>NUCLEOTIDE SEQUENCE</scope>
</reference>
<keyword evidence="2" id="KW-1185">Reference proteome</keyword>
<dbReference type="AlphaFoldDB" id="A0A2K6K3H3"/>
<dbReference type="Proteomes" id="UP000233180">
    <property type="component" value="Unassembled WGS sequence"/>
</dbReference>
<evidence type="ECO:0000313" key="2">
    <source>
        <dbReference type="Proteomes" id="UP000233180"/>
    </source>
</evidence>
<evidence type="ECO:0000313" key="1">
    <source>
        <dbReference type="Ensembl" id="ENSRBIP00000005838.1"/>
    </source>
</evidence>
<reference evidence="1" key="3">
    <citation type="submission" date="2025-09" db="UniProtKB">
        <authorList>
            <consortium name="Ensembl"/>
        </authorList>
    </citation>
    <scope>IDENTIFICATION</scope>
</reference>
<proteinExistence type="predicted"/>
<reference evidence="1" key="2">
    <citation type="submission" date="2025-08" db="UniProtKB">
        <authorList>
            <consortium name="Ensembl"/>
        </authorList>
    </citation>
    <scope>IDENTIFICATION</scope>
</reference>
<dbReference type="Ensembl" id="ENSRBIT00000027836.1">
    <property type="protein sequence ID" value="ENSRBIP00000005838.1"/>
    <property type="gene ID" value="ENSRBIG00000025217.1"/>
</dbReference>
<sequence length="73" mass="8073">MVAWSTVLKGSQWNRSHGFSPNVTSTEITLTTLAKKCSLSPIPSGTHYPLSLPSCWPFMPFPLWIILTPLIST</sequence>
<organism evidence="1 2">
    <name type="scientific">Rhinopithecus bieti</name>
    <name type="common">Black snub-nosed monkey</name>
    <name type="synonym">Pygathrix bieti</name>
    <dbReference type="NCBI Taxonomy" id="61621"/>
    <lineage>
        <taxon>Eukaryota</taxon>
        <taxon>Metazoa</taxon>
        <taxon>Chordata</taxon>
        <taxon>Craniata</taxon>
        <taxon>Vertebrata</taxon>
        <taxon>Euteleostomi</taxon>
        <taxon>Mammalia</taxon>
        <taxon>Eutheria</taxon>
        <taxon>Euarchontoglires</taxon>
        <taxon>Primates</taxon>
        <taxon>Haplorrhini</taxon>
        <taxon>Catarrhini</taxon>
        <taxon>Cercopithecidae</taxon>
        <taxon>Colobinae</taxon>
        <taxon>Rhinopithecus</taxon>
    </lineage>
</organism>
<name>A0A2K6K3H3_RHIBE</name>
<dbReference type="GeneTree" id="ENSGT00910000147551"/>
<protein>
    <submittedName>
        <fullName evidence="1">Uncharacterized protein</fullName>
    </submittedName>
</protein>
<accession>A0A2K6K3H3</accession>